<dbReference type="AlphaFoldDB" id="A0A3Q0KYX9"/>
<proteinExistence type="predicted"/>
<evidence type="ECO:0000313" key="6">
    <source>
        <dbReference type="Proteomes" id="UP000002275"/>
    </source>
</evidence>
<evidence type="ECO:0000256" key="3">
    <source>
        <dbReference type="ARBA" id="ARBA00023163"/>
    </source>
</evidence>
<name>A0A3Q0KYX9_VIBVU</name>
<dbReference type="Gene3D" id="1.10.10.60">
    <property type="entry name" value="Homeodomain-like"/>
    <property type="match status" value="1"/>
</dbReference>
<gene>
    <name evidence="5" type="ordered locus">VV2_0782</name>
</gene>
<dbReference type="GO" id="GO:0000976">
    <property type="term" value="F:transcription cis-regulatory region binding"/>
    <property type="evidence" value="ECO:0007669"/>
    <property type="project" value="TreeGrafter"/>
</dbReference>
<sequence length="341" mass="39200">MRSVFVDIKSVRFVRAISIVNLQLNAKRLYGLSQAQIGLPDSVFHNTMNLIPLPELNRLYANLERFTEADFILKLTKEVDIEKLGAVGRWLFSGYDLSTTIRRINYGIGCLQSGAFLAGSQVGPLVKWTYENPFIHPDVKVHDSIRVAVFMTKIVREYLGEDFTPRRVMLSGSRTHRALYQEYFGCEVGWNHNKTEVWLHSDDRLAVRQKKLVANKRLAMNFSDLDDLLNMPVPDDELKSIYELVNYSCHYGLPTLKRVADLMSISEQQLQRRLHRLGLNFSTVCGYVLSNQAVNLLAHGAEIEVIAQRLGYTNVASFNRMFKKHRGVTPAQYRQRFHDVY</sequence>
<dbReference type="PROSITE" id="PS01124">
    <property type="entry name" value="HTH_ARAC_FAMILY_2"/>
    <property type="match status" value="1"/>
</dbReference>
<keyword evidence="1" id="KW-0805">Transcription regulation</keyword>
<dbReference type="SUPFAM" id="SSF46689">
    <property type="entry name" value="Homeodomain-like"/>
    <property type="match status" value="1"/>
</dbReference>
<feature type="domain" description="HTH araC/xylS-type" evidence="4">
    <location>
        <begin position="239"/>
        <end position="336"/>
    </location>
</feature>
<reference evidence="5 6" key="3">
    <citation type="journal article" date="2011" name="Mol. Syst. Biol.">
        <title>Integrative genome-scale metabolic analysis of Vibrio vulnificus for drug targeting and discovery.</title>
        <authorList>
            <person name="Kim H.U."/>
            <person name="Kim S.Y."/>
            <person name="Jeong H."/>
            <person name="Kim T.Y."/>
            <person name="Kim J.J."/>
            <person name="Choy H.E."/>
            <person name="Yi K.Y."/>
            <person name="Rhee J.H."/>
            <person name="Lee S.Y."/>
        </authorList>
    </citation>
    <scope>NUCLEOTIDE SEQUENCE [LARGE SCALE GENOMIC DNA]</scope>
    <source>
        <strain evidence="5 6">CMCP6</strain>
    </source>
</reference>
<dbReference type="InterPro" id="IPR009057">
    <property type="entry name" value="Homeodomain-like_sf"/>
</dbReference>
<dbReference type="GO" id="GO:0003700">
    <property type="term" value="F:DNA-binding transcription factor activity"/>
    <property type="evidence" value="ECO:0007669"/>
    <property type="project" value="InterPro"/>
</dbReference>
<dbReference type="PANTHER" id="PTHR47894:SF4">
    <property type="entry name" value="HTH-TYPE TRANSCRIPTIONAL REGULATOR GADX"/>
    <property type="match status" value="1"/>
</dbReference>
<reference evidence="5 6" key="2">
    <citation type="journal article" date="2003" name="Infect. Immun.">
        <title>Characterization and pathogenic significance of Vibrio vulnificus antigens preferentially expressed in septicemic patients.</title>
        <authorList>
            <person name="Kim Y.R."/>
            <person name="Lee S.E."/>
            <person name="Kim C.M."/>
            <person name="Kim S.Y."/>
            <person name="Shin E.K."/>
            <person name="Shin D.H."/>
            <person name="Chung S.S."/>
            <person name="Choy H.E."/>
            <person name="Progulske-Fox A."/>
            <person name="Hillman J.D."/>
            <person name="Handfield M."/>
            <person name="Rhee J.H."/>
        </authorList>
    </citation>
    <scope>NUCLEOTIDE SEQUENCE [LARGE SCALE GENOMIC DNA]</scope>
    <source>
        <strain evidence="5 6">CMCP6</strain>
    </source>
</reference>
<protein>
    <submittedName>
        <fullName evidence="5">AraC-type DNA-binding domain-containing protein</fullName>
    </submittedName>
</protein>
<evidence type="ECO:0000256" key="2">
    <source>
        <dbReference type="ARBA" id="ARBA00023125"/>
    </source>
</evidence>
<dbReference type="Pfam" id="PF12833">
    <property type="entry name" value="HTH_18"/>
    <property type="match status" value="1"/>
</dbReference>
<dbReference type="GO" id="GO:0005829">
    <property type="term" value="C:cytosol"/>
    <property type="evidence" value="ECO:0007669"/>
    <property type="project" value="TreeGrafter"/>
</dbReference>
<dbReference type="InterPro" id="IPR032687">
    <property type="entry name" value="AraC-type_N"/>
</dbReference>
<dbReference type="PANTHER" id="PTHR47894">
    <property type="entry name" value="HTH-TYPE TRANSCRIPTIONAL REGULATOR GADX"/>
    <property type="match status" value="1"/>
</dbReference>
<dbReference type="InterPro" id="IPR020449">
    <property type="entry name" value="Tscrpt_reg_AraC-type_HTH"/>
</dbReference>
<dbReference type="KEGG" id="vvu:VV2_0782"/>
<evidence type="ECO:0000256" key="1">
    <source>
        <dbReference type="ARBA" id="ARBA00023015"/>
    </source>
</evidence>
<dbReference type="PRINTS" id="PR00032">
    <property type="entry name" value="HTHARAC"/>
</dbReference>
<evidence type="ECO:0000313" key="5">
    <source>
        <dbReference type="EMBL" id="AAO07710.1"/>
    </source>
</evidence>
<reference evidence="6" key="1">
    <citation type="submission" date="2002-12" db="EMBL/GenBank/DDBJ databases">
        <title>Complete genome sequence of Vibrio vulnificus CMCP6.</title>
        <authorList>
            <person name="Rhee J.H."/>
            <person name="Kim S.Y."/>
            <person name="Chung S.S."/>
            <person name="Kim J.J."/>
            <person name="Moon Y.H."/>
            <person name="Jeong H."/>
            <person name="Choy H.E."/>
        </authorList>
    </citation>
    <scope>NUCLEOTIDE SEQUENCE [LARGE SCALE GENOMIC DNA]</scope>
    <source>
        <strain evidence="6">CMCP6</strain>
    </source>
</reference>
<dbReference type="EMBL" id="AE016796">
    <property type="protein sequence ID" value="AAO07710.1"/>
    <property type="molecule type" value="Genomic_DNA"/>
</dbReference>
<dbReference type="Pfam" id="PF12625">
    <property type="entry name" value="Arabinose_bd"/>
    <property type="match status" value="1"/>
</dbReference>
<dbReference type="Proteomes" id="UP000002275">
    <property type="component" value="Chromosome II"/>
</dbReference>
<dbReference type="SMART" id="SM00342">
    <property type="entry name" value="HTH_ARAC"/>
    <property type="match status" value="1"/>
</dbReference>
<dbReference type="InterPro" id="IPR018060">
    <property type="entry name" value="HTH_AraC"/>
</dbReference>
<accession>A0A3Q0KYX9</accession>
<keyword evidence="2 5" id="KW-0238">DNA-binding</keyword>
<keyword evidence="3" id="KW-0804">Transcription</keyword>
<evidence type="ECO:0000259" key="4">
    <source>
        <dbReference type="PROSITE" id="PS01124"/>
    </source>
</evidence>
<organism evidence="5 6">
    <name type="scientific">Vibrio vulnificus (strain CMCP6)</name>
    <dbReference type="NCBI Taxonomy" id="216895"/>
    <lineage>
        <taxon>Bacteria</taxon>
        <taxon>Pseudomonadati</taxon>
        <taxon>Pseudomonadota</taxon>
        <taxon>Gammaproteobacteria</taxon>
        <taxon>Vibrionales</taxon>
        <taxon>Vibrionaceae</taxon>
        <taxon>Vibrio</taxon>
    </lineage>
</organism>